<dbReference type="GO" id="GO:0004665">
    <property type="term" value="F:prephenate dehydrogenase (NADP+) activity"/>
    <property type="evidence" value="ECO:0007669"/>
    <property type="project" value="InterPro"/>
</dbReference>
<feature type="domain" description="Prephenate/arogenate dehydrogenase" evidence="3">
    <location>
        <begin position="97"/>
        <end position="345"/>
    </location>
</feature>
<dbReference type="Gene3D" id="1.10.3660.10">
    <property type="entry name" value="6-phosphogluconate dehydrogenase C-terminal like domain"/>
    <property type="match status" value="1"/>
</dbReference>
<protein>
    <recommendedName>
        <fullName evidence="6">Chorismate mutase</fullName>
    </recommendedName>
</protein>
<dbReference type="InterPro" id="IPR008927">
    <property type="entry name" value="6-PGluconate_DH-like_C_sf"/>
</dbReference>
<dbReference type="Gene3D" id="1.20.59.10">
    <property type="entry name" value="Chorismate mutase"/>
    <property type="match status" value="1"/>
</dbReference>
<dbReference type="InterPro" id="IPR046826">
    <property type="entry name" value="PDH_N"/>
</dbReference>
<evidence type="ECO:0000259" key="2">
    <source>
        <dbReference type="PROSITE" id="PS51168"/>
    </source>
</evidence>
<sequence length="345" mass="39646">MTQGVPEELRIKRKELDKVDRELLSLIAKRMKIVKDITEIKRKYGIPVFDKAREEQVLKTREIWGLEEGIDWRFVEEVFKLILQQSRSQQLYAKSKLYIGIYGYGGMARTLAEVFSRAGHKVVITGRNLEKAKELAQSLKVEWGEPKEVASKVEWLILAVPPDALIDVVRELAPLMRSGSLLSDISSVKSGIVDKILKELPEYVEYISLHPLFGPDIDPIGETIVMIPLKSYDYWVRELSQALVSMGFEVVTASPDEHDKAMAVTQVLHHFALLTLKRSMDELAKELDVNYEGYVTYSFKKTLDTIKRLESLFDVVKEIQQRNPYAKNARRKFIENAEQLNEEFA</sequence>
<dbReference type="InterPro" id="IPR036263">
    <property type="entry name" value="Chorismate_II_sf"/>
</dbReference>
<feature type="domain" description="Chorismate mutase" evidence="2">
    <location>
        <begin position="3"/>
        <end position="94"/>
    </location>
</feature>
<name>A0A977KD03_9CREN</name>
<reference evidence="4" key="1">
    <citation type="submission" date="2013-11" db="EMBL/GenBank/DDBJ databases">
        <title>Comparative genomics of Ignicoccus.</title>
        <authorList>
            <person name="Podar M."/>
        </authorList>
    </citation>
    <scope>NUCLEOTIDE SEQUENCE</scope>
    <source>
        <strain evidence="4">DSM 13166</strain>
    </source>
</reference>
<evidence type="ECO:0008006" key="6">
    <source>
        <dbReference type="Google" id="ProtNLM"/>
    </source>
</evidence>
<accession>A0A977KD03</accession>
<dbReference type="SMART" id="SM00830">
    <property type="entry name" value="CM_2"/>
    <property type="match status" value="1"/>
</dbReference>
<dbReference type="SUPFAM" id="SSF48600">
    <property type="entry name" value="Chorismate mutase II"/>
    <property type="match status" value="1"/>
</dbReference>
<dbReference type="SUPFAM" id="SSF51735">
    <property type="entry name" value="NAD(P)-binding Rossmann-fold domains"/>
    <property type="match status" value="1"/>
</dbReference>
<dbReference type="Gene3D" id="3.40.50.720">
    <property type="entry name" value="NAD(P)-binding Rossmann-like Domain"/>
    <property type="match status" value="1"/>
</dbReference>
<evidence type="ECO:0000256" key="1">
    <source>
        <dbReference type="ARBA" id="ARBA00023002"/>
    </source>
</evidence>
<dbReference type="InterPro" id="IPR036979">
    <property type="entry name" value="CM_dom_sf"/>
</dbReference>
<dbReference type="Pfam" id="PF20463">
    <property type="entry name" value="PDH_C"/>
    <property type="match status" value="1"/>
</dbReference>
<dbReference type="GO" id="GO:0070403">
    <property type="term" value="F:NAD+ binding"/>
    <property type="evidence" value="ECO:0007669"/>
    <property type="project" value="InterPro"/>
</dbReference>
<dbReference type="InterPro" id="IPR050812">
    <property type="entry name" value="Preph/Arog_dehydrog"/>
</dbReference>
<organism evidence="4 5">
    <name type="scientific">Ignicoccus pacificus DSM 13166</name>
    <dbReference type="NCBI Taxonomy" id="940294"/>
    <lineage>
        <taxon>Archaea</taxon>
        <taxon>Thermoproteota</taxon>
        <taxon>Thermoprotei</taxon>
        <taxon>Desulfurococcales</taxon>
        <taxon>Desulfurococcaceae</taxon>
        <taxon>Ignicoccus</taxon>
    </lineage>
</organism>
<dbReference type="InterPro" id="IPR003099">
    <property type="entry name" value="Prephen_DH"/>
</dbReference>
<dbReference type="PANTHER" id="PTHR21363:SF0">
    <property type="entry name" value="PREPHENATE DEHYDROGENASE [NADP(+)]"/>
    <property type="match status" value="1"/>
</dbReference>
<dbReference type="AlphaFoldDB" id="A0A977KD03"/>
<dbReference type="PROSITE" id="PS51176">
    <property type="entry name" value="PDH_ADH"/>
    <property type="match status" value="1"/>
</dbReference>
<dbReference type="GO" id="GO:0004106">
    <property type="term" value="F:chorismate mutase activity"/>
    <property type="evidence" value="ECO:0007669"/>
    <property type="project" value="InterPro"/>
</dbReference>
<keyword evidence="1" id="KW-0560">Oxidoreductase</keyword>
<evidence type="ECO:0000313" key="5">
    <source>
        <dbReference type="Proteomes" id="UP001063698"/>
    </source>
</evidence>
<dbReference type="GO" id="GO:0006571">
    <property type="term" value="P:tyrosine biosynthetic process"/>
    <property type="evidence" value="ECO:0007669"/>
    <property type="project" value="InterPro"/>
</dbReference>
<dbReference type="Pfam" id="PF02153">
    <property type="entry name" value="PDH_N"/>
    <property type="match status" value="1"/>
</dbReference>
<dbReference type="EMBL" id="CP006868">
    <property type="protein sequence ID" value="UXD22826.1"/>
    <property type="molecule type" value="Genomic_DNA"/>
</dbReference>
<dbReference type="PANTHER" id="PTHR21363">
    <property type="entry name" value="PREPHENATE DEHYDROGENASE"/>
    <property type="match status" value="1"/>
</dbReference>
<gene>
    <name evidence="4" type="ORF">IPA_08605</name>
</gene>
<dbReference type="KEGG" id="ipc:IPA_08605"/>
<keyword evidence="5" id="KW-1185">Reference proteome</keyword>
<dbReference type="GO" id="GO:0008977">
    <property type="term" value="F:prephenate dehydrogenase (NAD+) activity"/>
    <property type="evidence" value="ECO:0007669"/>
    <property type="project" value="InterPro"/>
</dbReference>
<dbReference type="SUPFAM" id="SSF48179">
    <property type="entry name" value="6-phosphogluconate dehydrogenase C-terminal domain-like"/>
    <property type="match status" value="1"/>
</dbReference>
<dbReference type="InterPro" id="IPR046825">
    <property type="entry name" value="PDH_C"/>
</dbReference>
<proteinExistence type="predicted"/>
<dbReference type="InterPro" id="IPR036291">
    <property type="entry name" value="NAD(P)-bd_dom_sf"/>
</dbReference>
<dbReference type="InterPro" id="IPR002701">
    <property type="entry name" value="CM_II_prokaryot"/>
</dbReference>
<evidence type="ECO:0000313" key="4">
    <source>
        <dbReference type="EMBL" id="UXD22826.1"/>
    </source>
</evidence>
<dbReference type="GO" id="GO:0046417">
    <property type="term" value="P:chorismate metabolic process"/>
    <property type="evidence" value="ECO:0007669"/>
    <property type="project" value="InterPro"/>
</dbReference>
<evidence type="ECO:0000259" key="3">
    <source>
        <dbReference type="PROSITE" id="PS51176"/>
    </source>
</evidence>
<dbReference type="Pfam" id="PF01817">
    <property type="entry name" value="CM_2"/>
    <property type="match status" value="1"/>
</dbReference>
<dbReference type="Proteomes" id="UP001063698">
    <property type="component" value="Chromosome"/>
</dbReference>
<dbReference type="PROSITE" id="PS51168">
    <property type="entry name" value="CHORISMATE_MUT_2"/>
    <property type="match status" value="1"/>
</dbReference>